<dbReference type="Pfam" id="PF13621">
    <property type="entry name" value="Cupin_8"/>
    <property type="match status" value="1"/>
</dbReference>
<keyword evidence="4" id="KW-1133">Transmembrane helix</keyword>
<evidence type="ECO:0000256" key="4">
    <source>
        <dbReference type="SAM" id="Phobius"/>
    </source>
</evidence>
<evidence type="ECO:0000256" key="1">
    <source>
        <dbReference type="ARBA" id="ARBA00004496"/>
    </source>
</evidence>
<reference evidence="6" key="1">
    <citation type="journal article" date="2020" name="Nature">
        <title>Giant virus diversity and host interactions through global metagenomics.</title>
        <authorList>
            <person name="Schulz F."/>
            <person name="Roux S."/>
            <person name="Paez-Espino D."/>
            <person name="Jungbluth S."/>
            <person name="Walsh D.A."/>
            <person name="Denef V.J."/>
            <person name="McMahon K.D."/>
            <person name="Konstantinidis K.T."/>
            <person name="Eloe-Fadrosh E.A."/>
            <person name="Kyrpides N.C."/>
            <person name="Woyke T."/>
        </authorList>
    </citation>
    <scope>NUCLEOTIDE SEQUENCE</scope>
    <source>
        <strain evidence="6">GVMAG-M-3300021185-45</strain>
    </source>
</reference>
<evidence type="ECO:0000313" key="6">
    <source>
        <dbReference type="EMBL" id="QHT04131.1"/>
    </source>
</evidence>
<evidence type="ECO:0000259" key="5">
    <source>
        <dbReference type="PROSITE" id="PS51184"/>
    </source>
</evidence>
<name>A0A6C0CI24_9ZZZZ</name>
<dbReference type="InterPro" id="IPR014710">
    <property type="entry name" value="RmlC-like_jellyroll"/>
</dbReference>
<protein>
    <recommendedName>
        <fullName evidence="5">JmjC domain-containing protein</fullName>
    </recommendedName>
</protein>
<dbReference type="EMBL" id="MN739423">
    <property type="protein sequence ID" value="QHT04131.1"/>
    <property type="molecule type" value="Genomic_DNA"/>
</dbReference>
<proteinExistence type="predicted"/>
<evidence type="ECO:0000256" key="3">
    <source>
        <dbReference type="ARBA" id="ARBA00037342"/>
    </source>
</evidence>
<feature type="domain" description="JmjC" evidence="5">
    <location>
        <begin position="126"/>
        <end position="252"/>
    </location>
</feature>
<dbReference type="SUPFAM" id="SSF51197">
    <property type="entry name" value="Clavaminate synthase-like"/>
    <property type="match status" value="1"/>
</dbReference>
<organism evidence="6">
    <name type="scientific">viral metagenome</name>
    <dbReference type="NCBI Taxonomy" id="1070528"/>
    <lineage>
        <taxon>unclassified sequences</taxon>
        <taxon>metagenomes</taxon>
        <taxon>organismal metagenomes</taxon>
    </lineage>
</organism>
<comment type="subcellular location">
    <subcellularLocation>
        <location evidence="1">Cytoplasm</location>
    </subcellularLocation>
</comment>
<dbReference type="PROSITE" id="PS51184">
    <property type="entry name" value="JMJC"/>
    <property type="match status" value="1"/>
</dbReference>
<dbReference type="InterPro" id="IPR003347">
    <property type="entry name" value="JmjC_dom"/>
</dbReference>
<keyword evidence="4" id="KW-0472">Membrane</keyword>
<dbReference type="Gene3D" id="2.60.120.10">
    <property type="entry name" value="Jelly Rolls"/>
    <property type="match status" value="1"/>
</dbReference>
<dbReference type="GO" id="GO:0005737">
    <property type="term" value="C:cytoplasm"/>
    <property type="evidence" value="ECO:0007669"/>
    <property type="project" value="UniProtKB-SubCell"/>
</dbReference>
<dbReference type="InterPro" id="IPR041667">
    <property type="entry name" value="Cupin_8"/>
</dbReference>
<accession>A0A6C0CI24</accession>
<dbReference type="AlphaFoldDB" id="A0A6C0CI24"/>
<feature type="transmembrane region" description="Helical" evidence="4">
    <location>
        <begin position="12"/>
        <end position="30"/>
    </location>
</feature>
<comment type="function">
    <text evidence="3">May play a role in cellular stress response.</text>
</comment>
<dbReference type="PANTHER" id="PTHR12461:SF43">
    <property type="entry name" value="HSPB1-ASSOCIATED PROTEIN 1"/>
    <property type="match status" value="1"/>
</dbReference>
<dbReference type="PANTHER" id="PTHR12461">
    <property type="entry name" value="HYPOXIA-INDUCIBLE FACTOR 1 ALPHA INHIBITOR-RELATED"/>
    <property type="match status" value="1"/>
</dbReference>
<evidence type="ECO:0000256" key="2">
    <source>
        <dbReference type="ARBA" id="ARBA00022490"/>
    </source>
</evidence>
<sequence length="252" mass="29873">MKIKNIYSFKRIFYLLIIILIIKLIYNYFFSFPFPIYNFPDITKTHYEELIKGKEPVLFKNVLKQNIEWNDFCEKLGDKELSVRHGDYGSTEGRKERYFKKEKLRNVCQNINNSSGYGGNNVISLDEQKKIQLESSNPSINMFQKAKMWMGPSNSRTPLHKDAPDNLAIQLYGRKKWIFYNKTSNKNLCFDENNSRLEWSNYSINNFFTCPSALLARRYEKVMEPGDMLYLPSQWGHDVENVTNSIMINLWY</sequence>
<keyword evidence="4" id="KW-0812">Transmembrane</keyword>
<keyword evidence="2" id="KW-0963">Cytoplasm</keyword>